<evidence type="ECO:0000313" key="2">
    <source>
        <dbReference type="Proteomes" id="UP000002588"/>
    </source>
</evidence>
<dbReference type="STRING" id="62928.azo0986"/>
<sequence length="100" mass="10827">MESGITTAAPATLSWLDGRRLTFSPVWDEDELSVVFDAASGDFWVVACEARRLIEHLGVSPLMDADAIEMLRSGDLPAPDSARAILDNLVEVGILQRNAT</sequence>
<dbReference type="EMBL" id="AM406670">
    <property type="protein sequence ID" value="CAL93603.1"/>
    <property type="molecule type" value="Genomic_DNA"/>
</dbReference>
<gene>
    <name evidence="1" type="ordered locus">azo0986</name>
</gene>
<protein>
    <submittedName>
        <fullName evidence="1">Uncharacterized protein</fullName>
    </submittedName>
</protein>
<accession>A1K448</accession>
<dbReference type="AlphaFoldDB" id="A1K448"/>
<dbReference type="RefSeq" id="WP_011764720.1">
    <property type="nucleotide sequence ID" value="NC_008702.1"/>
</dbReference>
<reference evidence="1 2" key="1">
    <citation type="journal article" date="2006" name="Nat. Biotechnol.">
        <title>Complete genome of the mutualistic, N2-fixing grass endophyte Azoarcus sp. strain BH72.</title>
        <authorList>
            <person name="Krause A."/>
            <person name="Ramakumar A."/>
            <person name="Bartels D."/>
            <person name="Battistoni F."/>
            <person name="Bekel T."/>
            <person name="Boch J."/>
            <person name="Boehm M."/>
            <person name="Friedrich F."/>
            <person name="Hurek T."/>
            <person name="Krause L."/>
            <person name="Linke B."/>
            <person name="McHardy A.C."/>
            <person name="Sarkar A."/>
            <person name="Schneiker S."/>
            <person name="Syed A.A."/>
            <person name="Thauer R."/>
            <person name="Vorhoelter F.-J."/>
            <person name="Weidner S."/>
            <person name="Puehler A."/>
            <person name="Reinhold-Hurek B."/>
            <person name="Kaiser O."/>
            <person name="Goesmann A."/>
        </authorList>
    </citation>
    <scope>NUCLEOTIDE SEQUENCE [LARGE SCALE GENOMIC DNA]</scope>
    <source>
        <strain evidence="1 2">BH72</strain>
    </source>
</reference>
<evidence type="ECO:0000313" key="1">
    <source>
        <dbReference type="EMBL" id="CAL93603.1"/>
    </source>
</evidence>
<dbReference type="KEGG" id="azo:azo0986"/>
<proteinExistence type="predicted"/>
<dbReference type="Proteomes" id="UP000002588">
    <property type="component" value="Chromosome"/>
</dbReference>
<dbReference type="InterPro" id="IPR027599">
    <property type="entry name" value="PqqD-rel_X"/>
</dbReference>
<dbReference type="HOGENOM" id="CLU_2299935_0_0_4"/>
<dbReference type="NCBIfam" id="TIGR04353">
    <property type="entry name" value="PqqD_rel_X"/>
    <property type="match status" value="1"/>
</dbReference>
<keyword evidence="2" id="KW-1185">Reference proteome</keyword>
<organism evidence="1 2">
    <name type="scientific">Azoarcus sp. (strain BH72)</name>
    <dbReference type="NCBI Taxonomy" id="418699"/>
    <lineage>
        <taxon>Bacteria</taxon>
        <taxon>Pseudomonadati</taxon>
        <taxon>Pseudomonadota</taxon>
        <taxon>Betaproteobacteria</taxon>
        <taxon>Rhodocyclales</taxon>
        <taxon>Zoogloeaceae</taxon>
        <taxon>Azoarcus</taxon>
    </lineage>
</organism>
<name>A1K448_AZOSB</name>